<sequence length="435" mass="47354">MSTAKEPSAAPTAEAVTEAEEAARRTAPQVGGEEEEAHRAAAEVAESEHSSRGEEEGDERDTASDDSEEEEEEGEDEDASFQFPTDAEADEQRQVGVAAYNEGRFEDALDVQYRVVRHFSNKYGSTSDKCGKYFLDYGLSQLRLLQGQTTVDDVLQARDEDALMTCYVNLEVARVCFQKLEAEVGDEDVEVELALAEVHNALAQLSVEKEDYDAALREYETELMQYRCLQDAAPEEEKLTVVPAGRVIGVLYGIADCFMKEGDFEGAEERLRATLSEIQLYPAGTIADTLVTELEDLLADATEMKGGKFQEIQDAIKQQFAAEAEQIPTPMEFFSIDKGGKHPFLSAVPAGASDEAAESSYLSMPMSANGHALAANDHSNSLSVSLFPPQGSRSGTPSGPVQHAVVRKKLKRTGDDSLSGVQPENKRPRAESAST</sequence>
<dbReference type="PANTHER" id="PTHR15081">
    <property type="entry name" value="NUCLEAR AUTOANTIGENIC SPERM PROTEIN NASP -RELATED"/>
    <property type="match status" value="1"/>
</dbReference>
<dbReference type="Proteomes" id="UP001430356">
    <property type="component" value="Unassembled WGS sequence"/>
</dbReference>
<dbReference type="GO" id="GO:0005654">
    <property type="term" value="C:nucleoplasm"/>
    <property type="evidence" value="ECO:0007669"/>
    <property type="project" value="TreeGrafter"/>
</dbReference>
<organism evidence="5 6">
    <name type="scientific">Novymonas esmeraldas</name>
    <dbReference type="NCBI Taxonomy" id="1808958"/>
    <lineage>
        <taxon>Eukaryota</taxon>
        <taxon>Discoba</taxon>
        <taxon>Euglenozoa</taxon>
        <taxon>Kinetoplastea</taxon>
        <taxon>Metakinetoplastina</taxon>
        <taxon>Trypanosomatida</taxon>
        <taxon>Trypanosomatidae</taxon>
        <taxon>Novymonas</taxon>
    </lineage>
</organism>
<keyword evidence="6" id="KW-1185">Reference proteome</keyword>
<feature type="coiled-coil region" evidence="3">
    <location>
        <begin position="202"/>
        <end position="229"/>
    </location>
</feature>
<comment type="caution">
    <text evidence="5">The sequence shown here is derived from an EMBL/GenBank/DDBJ whole genome shotgun (WGS) entry which is preliminary data.</text>
</comment>
<keyword evidence="1" id="KW-0677">Repeat</keyword>
<evidence type="ECO:0000256" key="2">
    <source>
        <dbReference type="ARBA" id="ARBA00022803"/>
    </source>
</evidence>
<dbReference type="EMBL" id="JAECZO010000006">
    <property type="protein sequence ID" value="KAK7200491.1"/>
    <property type="molecule type" value="Genomic_DNA"/>
</dbReference>
<dbReference type="FunFam" id="1.25.40.10:FF:002206">
    <property type="entry name" value="Uncharacterized protein"/>
    <property type="match status" value="1"/>
</dbReference>
<reference evidence="5 6" key="1">
    <citation type="journal article" date="2021" name="MBio">
        <title>A New Model Trypanosomatid, Novymonas esmeraldas: Genomic Perception of Its 'Candidatus Pandoraea novymonadis' Endosymbiont.</title>
        <authorList>
            <person name="Zakharova A."/>
            <person name="Saura A."/>
            <person name="Butenko A."/>
            <person name="Podesvova L."/>
            <person name="Warmusova S."/>
            <person name="Kostygov A.Y."/>
            <person name="Nenarokova A."/>
            <person name="Lukes J."/>
            <person name="Opperdoes F.R."/>
            <person name="Yurchenko V."/>
        </authorList>
    </citation>
    <scope>NUCLEOTIDE SEQUENCE [LARGE SCALE GENOMIC DNA]</scope>
    <source>
        <strain evidence="5 6">E262AT.01</strain>
    </source>
</reference>
<accession>A0AAW0F3U0</accession>
<dbReference type="PANTHER" id="PTHR15081:SF1">
    <property type="entry name" value="NUCLEAR AUTOANTIGENIC SPERM PROTEIN"/>
    <property type="match status" value="1"/>
</dbReference>
<name>A0AAW0F3U0_9TRYP</name>
<dbReference type="SUPFAM" id="SSF48452">
    <property type="entry name" value="TPR-like"/>
    <property type="match status" value="1"/>
</dbReference>
<feature type="compositionally biased region" description="Acidic residues" evidence="4">
    <location>
        <begin position="55"/>
        <end position="79"/>
    </location>
</feature>
<dbReference type="InterPro" id="IPR051730">
    <property type="entry name" value="NASP-like"/>
</dbReference>
<evidence type="ECO:0000256" key="1">
    <source>
        <dbReference type="ARBA" id="ARBA00022737"/>
    </source>
</evidence>
<dbReference type="AlphaFoldDB" id="A0AAW0F3U0"/>
<dbReference type="Gene3D" id="1.25.40.10">
    <property type="entry name" value="Tetratricopeptide repeat domain"/>
    <property type="match status" value="1"/>
</dbReference>
<feature type="region of interest" description="Disordered" evidence="4">
    <location>
        <begin position="409"/>
        <end position="435"/>
    </location>
</feature>
<evidence type="ECO:0000256" key="3">
    <source>
        <dbReference type="SAM" id="Coils"/>
    </source>
</evidence>
<evidence type="ECO:0000256" key="4">
    <source>
        <dbReference type="SAM" id="MobiDB-lite"/>
    </source>
</evidence>
<keyword evidence="3" id="KW-0175">Coiled coil</keyword>
<gene>
    <name evidence="5" type="ORF">NESM_000104000</name>
</gene>
<feature type="compositionally biased region" description="Low complexity" evidence="4">
    <location>
        <begin position="1"/>
        <end position="16"/>
    </location>
</feature>
<protein>
    <submittedName>
        <fullName evidence="5">Uncharacterized protein</fullName>
    </submittedName>
</protein>
<evidence type="ECO:0000313" key="6">
    <source>
        <dbReference type="Proteomes" id="UP001430356"/>
    </source>
</evidence>
<dbReference type="InterPro" id="IPR011990">
    <property type="entry name" value="TPR-like_helical_dom_sf"/>
</dbReference>
<feature type="compositionally biased region" description="Basic and acidic residues" evidence="4">
    <location>
        <begin position="424"/>
        <end position="435"/>
    </location>
</feature>
<keyword evidence="2" id="KW-0802">TPR repeat</keyword>
<feature type="compositionally biased region" description="Basic and acidic residues" evidence="4">
    <location>
        <begin position="36"/>
        <end position="54"/>
    </location>
</feature>
<proteinExistence type="predicted"/>
<evidence type="ECO:0000313" key="5">
    <source>
        <dbReference type="EMBL" id="KAK7200491.1"/>
    </source>
</evidence>
<dbReference type="GO" id="GO:0042393">
    <property type="term" value="F:histone binding"/>
    <property type="evidence" value="ECO:0007669"/>
    <property type="project" value="TreeGrafter"/>
</dbReference>
<feature type="region of interest" description="Disordered" evidence="4">
    <location>
        <begin position="1"/>
        <end position="88"/>
    </location>
</feature>
<dbReference type="GO" id="GO:0006335">
    <property type="term" value="P:DNA replication-dependent chromatin assembly"/>
    <property type="evidence" value="ECO:0007669"/>
    <property type="project" value="TreeGrafter"/>
</dbReference>
<feature type="region of interest" description="Disordered" evidence="4">
    <location>
        <begin position="384"/>
        <end position="403"/>
    </location>
</feature>
<dbReference type="GO" id="GO:0034080">
    <property type="term" value="P:CENP-A containing chromatin assembly"/>
    <property type="evidence" value="ECO:0007669"/>
    <property type="project" value="TreeGrafter"/>
</dbReference>